<keyword evidence="7" id="KW-1185">Reference proteome</keyword>
<evidence type="ECO:0000313" key="7">
    <source>
        <dbReference type="Proteomes" id="UP000604737"/>
    </source>
</evidence>
<feature type="domain" description="HAMP" evidence="4">
    <location>
        <begin position="182"/>
        <end position="232"/>
    </location>
</feature>
<dbReference type="Proteomes" id="UP000604737">
    <property type="component" value="Unassembled WGS sequence"/>
</dbReference>
<accession>A0ABQ3H4C3</accession>
<proteinExistence type="predicted"/>
<dbReference type="Pfam" id="PF13188">
    <property type="entry name" value="PAS_8"/>
    <property type="match status" value="1"/>
</dbReference>
<dbReference type="SMART" id="SM00052">
    <property type="entry name" value="EAL"/>
    <property type="match status" value="1"/>
</dbReference>
<dbReference type="SUPFAM" id="SSF141868">
    <property type="entry name" value="EAL domain-like"/>
    <property type="match status" value="1"/>
</dbReference>
<keyword evidence="1" id="KW-1133">Transmembrane helix</keyword>
<keyword evidence="1" id="KW-0812">Transmembrane</keyword>
<dbReference type="InterPro" id="IPR000160">
    <property type="entry name" value="GGDEF_dom"/>
</dbReference>
<evidence type="ECO:0000259" key="2">
    <source>
        <dbReference type="PROSITE" id="PS50112"/>
    </source>
</evidence>
<dbReference type="InterPro" id="IPR035919">
    <property type="entry name" value="EAL_sf"/>
</dbReference>
<feature type="domain" description="EAL" evidence="3">
    <location>
        <begin position="552"/>
        <end position="802"/>
    </location>
</feature>
<sequence length="812" mass="90527">MRLSVPPFMRTLRGRVLLACAVIQLVVLALVMSNTSRLWHDTVRQALGVRINALSQLFDATLEPALARNPADAVRVLDSLQSVDGINYMVLTRADGTPVAARGWPAGKPLPKADTLSAGHPVGTEVHAIARIGSDDAPLGELHYGVSTLPWYSSIGALSVQNAFILAIGLLSTLTLVTWLIRWLTRALNRLIDGAADPYHFVPLPVPGDSAELALLTRRFNDMGEAVRGRFQELADARQRGEAHLALAETERARLTALLAAMRFGVLFVDNDNRVVFHNPAFCALWGITEAEQTGQPADEVLLRATNRPIDLLAHHRFDMPSDHLRVDFGELTMNDGRILTQQCYRVAERDGSISGRMWLYEDVTQARQLAERMVNLAERDALTGLYNRHRFQEEIERMVIDAERRRGTTALLYFDLDEFKYVNDTFGHASGDELLKCIAREVGTQVRRHELLARLGGDEFAILLPDCTVFEVGKLADRLVSRIAQLQFSTDGHVLRPSTSIGVALYPQHANNAAELVAHADAAMYQAKAAGKSTWRMYRAESDTSRIALTRLSWKERIINALETDGFELHFQGIYRTTDRELVHLEALVRMKDASGALIMPGSFIPHAEKTGKIVDIDRWVIKRTIELLAARPNMPSIAINVSGRSFDEPELPDFIGRLLRLHCVEPTRLLVELTETAAVSDIGEAQRFIDALRATGCTVCLDDFGNGFASFAYLKQLKADILKIDGLFIRDLPNDADSQVFVRGMVSMARDLGKTTIAEFVENETIYRMLLDMGVDLVQGYYLDLPNREHPGLLRGLERRRENDDVPQSD</sequence>
<keyword evidence="1" id="KW-0472">Membrane</keyword>
<dbReference type="PROSITE" id="PS50883">
    <property type="entry name" value="EAL"/>
    <property type="match status" value="1"/>
</dbReference>
<feature type="transmembrane region" description="Helical" evidence="1">
    <location>
        <begin position="163"/>
        <end position="181"/>
    </location>
</feature>
<organism evidence="6 7">
    <name type="scientific">Jeongeupia chitinilytica</name>
    <dbReference type="NCBI Taxonomy" id="1041641"/>
    <lineage>
        <taxon>Bacteria</taxon>
        <taxon>Pseudomonadati</taxon>
        <taxon>Pseudomonadota</taxon>
        <taxon>Betaproteobacteria</taxon>
        <taxon>Neisseriales</taxon>
        <taxon>Chitinibacteraceae</taxon>
        <taxon>Jeongeupia</taxon>
    </lineage>
</organism>
<evidence type="ECO:0000256" key="1">
    <source>
        <dbReference type="SAM" id="Phobius"/>
    </source>
</evidence>
<dbReference type="InterPro" id="IPR035965">
    <property type="entry name" value="PAS-like_dom_sf"/>
</dbReference>
<gene>
    <name evidence="6" type="ORF">GCM10007350_29730</name>
</gene>
<dbReference type="PANTHER" id="PTHR44757">
    <property type="entry name" value="DIGUANYLATE CYCLASE DGCP"/>
    <property type="match status" value="1"/>
</dbReference>
<dbReference type="PROSITE" id="PS50112">
    <property type="entry name" value="PAS"/>
    <property type="match status" value="1"/>
</dbReference>
<protein>
    <recommendedName>
        <fullName evidence="8">EAL domain-containing protein</fullName>
    </recommendedName>
</protein>
<dbReference type="Pfam" id="PF00990">
    <property type="entry name" value="GGDEF"/>
    <property type="match status" value="1"/>
</dbReference>
<dbReference type="PANTHER" id="PTHR44757:SF4">
    <property type="entry name" value="DIGUANYLATE CYCLASE DGCE-RELATED"/>
    <property type="match status" value="1"/>
</dbReference>
<evidence type="ECO:0000259" key="4">
    <source>
        <dbReference type="PROSITE" id="PS50885"/>
    </source>
</evidence>
<comment type="caution">
    <text evidence="6">The sequence shown here is derived from an EMBL/GenBank/DDBJ whole genome shotgun (WGS) entry which is preliminary data.</text>
</comment>
<dbReference type="Pfam" id="PF00563">
    <property type="entry name" value="EAL"/>
    <property type="match status" value="1"/>
</dbReference>
<dbReference type="Gene3D" id="3.30.70.270">
    <property type="match status" value="1"/>
</dbReference>
<dbReference type="InterPro" id="IPR029787">
    <property type="entry name" value="Nucleotide_cyclase"/>
</dbReference>
<dbReference type="SUPFAM" id="SSF55073">
    <property type="entry name" value="Nucleotide cyclase"/>
    <property type="match status" value="1"/>
</dbReference>
<dbReference type="Gene3D" id="3.30.450.20">
    <property type="entry name" value="PAS domain"/>
    <property type="match status" value="1"/>
</dbReference>
<dbReference type="Gene3D" id="3.20.20.450">
    <property type="entry name" value="EAL domain"/>
    <property type="match status" value="1"/>
</dbReference>
<dbReference type="CDD" id="cd01948">
    <property type="entry name" value="EAL"/>
    <property type="match status" value="1"/>
</dbReference>
<dbReference type="CDD" id="cd01949">
    <property type="entry name" value="GGDEF"/>
    <property type="match status" value="1"/>
</dbReference>
<dbReference type="SMART" id="SM00267">
    <property type="entry name" value="GGDEF"/>
    <property type="match status" value="1"/>
</dbReference>
<dbReference type="InterPro" id="IPR000014">
    <property type="entry name" value="PAS"/>
</dbReference>
<evidence type="ECO:0000259" key="3">
    <source>
        <dbReference type="PROSITE" id="PS50883"/>
    </source>
</evidence>
<dbReference type="SMART" id="SM00091">
    <property type="entry name" value="PAS"/>
    <property type="match status" value="1"/>
</dbReference>
<dbReference type="EMBL" id="BMYO01000008">
    <property type="protein sequence ID" value="GHD66869.1"/>
    <property type="molecule type" value="Genomic_DNA"/>
</dbReference>
<evidence type="ECO:0008006" key="8">
    <source>
        <dbReference type="Google" id="ProtNLM"/>
    </source>
</evidence>
<evidence type="ECO:0000259" key="5">
    <source>
        <dbReference type="PROSITE" id="PS50887"/>
    </source>
</evidence>
<reference evidence="7" key="1">
    <citation type="journal article" date="2019" name="Int. J. Syst. Evol. Microbiol.">
        <title>The Global Catalogue of Microorganisms (GCM) 10K type strain sequencing project: providing services to taxonomists for standard genome sequencing and annotation.</title>
        <authorList>
            <consortium name="The Broad Institute Genomics Platform"/>
            <consortium name="The Broad Institute Genome Sequencing Center for Infectious Disease"/>
            <person name="Wu L."/>
            <person name="Ma J."/>
        </authorList>
    </citation>
    <scope>NUCLEOTIDE SEQUENCE [LARGE SCALE GENOMIC DNA]</scope>
    <source>
        <strain evidence="7">KCTC 23701</strain>
    </source>
</reference>
<dbReference type="InterPro" id="IPR001633">
    <property type="entry name" value="EAL_dom"/>
</dbReference>
<dbReference type="InterPro" id="IPR043128">
    <property type="entry name" value="Rev_trsase/Diguanyl_cyclase"/>
</dbReference>
<dbReference type="InterPro" id="IPR003660">
    <property type="entry name" value="HAMP_dom"/>
</dbReference>
<dbReference type="PROSITE" id="PS50885">
    <property type="entry name" value="HAMP"/>
    <property type="match status" value="1"/>
</dbReference>
<dbReference type="InterPro" id="IPR052155">
    <property type="entry name" value="Biofilm_reg_signaling"/>
</dbReference>
<feature type="domain" description="GGDEF" evidence="5">
    <location>
        <begin position="408"/>
        <end position="541"/>
    </location>
</feature>
<dbReference type="NCBIfam" id="TIGR00254">
    <property type="entry name" value="GGDEF"/>
    <property type="match status" value="1"/>
</dbReference>
<dbReference type="SUPFAM" id="SSF55785">
    <property type="entry name" value="PYP-like sensor domain (PAS domain)"/>
    <property type="match status" value="1"/>
</dbReference>
<evidence type="ECO:0000313" key="6">
    <source>
        <dbReference type="EMBL" id="GHD66869.1"/>
    </source>
</evidence>
<feature type="domain" description="PAS" evidence="2">
    <location>
        <begin position="251"/>
        <end position="296"/>
    </location>
</feature>
<name>A0ABQ3H4C3_9NEIS</name>
<dbReference type="NCBIfam" id="TIGR00229">
    <property type="entry name" value="sensory_box"/>
    <property type="match status" value="1"/>
</dbReference>
<dbReference type="PROSITE" id="PS50887">
    <property type="entry name" value="GGDEF"/>
    <property type="match status" value="1"/>
</dbReference>